<sequence>MATPKRISPITLYNILTRRPCRYLSATAAASSRTTSKSASSVTTSKTASSKLPSRPKPVSNQTLPALSFLPPPSNDPNQRALPAPRPPDAALSRATDVFTAKPPTFLYCSSRFLEIPINTHTPEICLLGRSNAGKSTLINALAGAVSNKAGHLHPRRARAMGLAITSKIAGSTRSLNAYGFGVPTKEQRLAALQRAKEVKEELERELGGIGTRSKRRALSEKKEPPPQHRLIMVDMPGYGLGSEAEWGKEIKKYLGRREMLRGAVVLVDAVAGVKDADRMVLEILRDAEVKTTVVLTKVDKLARVTQAGKAQSRVDEVCLNVWEELRRIERGSLTWLEGSEKGWENEIWATSAGDPDAHGEGVGVVGARWAICRMAGLVEDGRVLKPSLPAQTVQKIVSFDDIQQMAASAERKAKLSPGKALF</sequence>
<reference evidence="7" key="1">
    <citation type="journal article" date="2023" name="Mol. Phylogenet. Evol.">
        <title>Genome-scale phylogeny and comparative genomics of the fungal order Sordariales.</title>
        <authorList>
            <person name="Hensen N."/>
            <person name="Bonometti L."/>
            <person name="Westerberg I."/>
            <person name="Brannstrom I.O."/>
            <person name="Guillou S."/>
            <person name="Cros-Aarteil S."/>
            <person name="Calhoun S."/>
            <person name="Haridas S."/>
            <person name="Kuo A."/>
            <person name="Mondo S."/>
            <person name="Pangilinan J."/>
            <person name="Riley R."/>
            <person name="LaButti K."/>
            <person name="Andreopoulos B."/>
            <person name="Lipzen A."/>
            <person name="Chen C."/>
            <person name="Yan M."/>
            <person name="Daum C."/>
            <person name="Ng V."/>
            <person name="Clum A."/>
            <person name="Steindorff A."/>
            <person name="Ohm R.A."/>
            <person name="Martin F."/>
            <person name="Silar P."/>
            <person name="Natvig D.O."/>
            <person name="Lalanne C."/>
            <person name="Gautier V."/>
            <person name="Ament-Velasquez S.L."/>
            <person name="Kruys A."/>
            <person name="Hutchinson M.I."/>
            <person name="Powell A.J."/>
            <person name="Barry K."/>
            <person name="Miller A.N."/>
            <person name="Grigoriev I.V."/>
            <person name="Debuchy R."/>
            <person name="Gladieux P."/>
            <person name="Hiltunen Thoren M."/>
            <person name="Johannesson H."/>
        </authorList>
    </citation>
    <scope>NUCLEOTIDE SEQUENCE</scope>
    <source>
        <strain evidence="7">CBS 731.68</strain>
    </source>
</reference>
<dbReference type="RefSeq" id="XP_062651851.1">
    <property type="nucleotide sequence ID" value="XM_062791602.1"/>
</dbReference>
<dbReference type="Gene3D" id="3.40.50.300">
    <property type="entry name" value="P-loop containing nucleotide triphosphate hydrolases"/>
    <property type="match status" value="1"/>
</dbReference>
<reference evidence="7" key="2">
    <citation type="submission" date="2023-05" db="EMBL/GenBank/DDBJ databases">
        <authorList>
            <consortium name="Lawrence Berkeley National Laboratory"/>
            <person name="Steindorff A."/>
            <person name="Hensen N."/>
            <person name="Bonometti L."/>
            <person name="Westerberg I."/>
            <person name="Brannstrom I.O."/>
            <person name="Guillou S."/>
            <person name="Cros-Aarteil S."/>
            <person name="Calhoun S."/>
            <person name="Haridas S."/>
            <person name="Kuo A."/>
            <person name="Mondo S."/>
            <person name="Pangilinan J."/>
            <person name="Riley R."/>
            <person name="Labutti K."/>
            <person name="Andreopoulos B."/>
            <person name="Lipzen A."/>
            <person name="Chen C."/>
            <person name="Yanf M."/>
            <person name="Daum C."/>
            <person name="Ng V."/>
            <person name="Clum A."/>
            <person name="Ohm R."/>
            <person name="Martin F."/>
            <person name="Silar P."/>
            <person name="Natvig D."/>
            <person name="Lalanne C."/>
            <person name="Gautier V."/>
            <person name="Ament-Velasquez S.L."/>
            <person name="Kruys A."/>
            <person name="Hutchinson M.I."/>
            <person name="Powell A.J."/>
            <person name="Barry K."/>
            <person name="Miller A.N."/>
            <person name="Grigoriev I.V."/>
            <person name="Debuchy R."/>
            <person name="Gladieux P."/>
            <person name="Thoren M.H."/>
            <person name="Johannesson H."/>
        </authorList>
    </citation>
    <scope>NUCLEOTIDE SEQUENCE</scope>
    <source>
        <strain evidence="7">CBS 731.68</strain>
    </source>
</reference>
<keyword evidence="8" id="KW-1185">Reference proteome</keyword>
<dbReference type="SUPFAM" id="SSF52540">
    <property type="entry name" value="P-loop containing nucleoside triphosphate hydrolases"/>
    <property type="match status" value="1"/>
</dbReference>
<dbReference type="InterPro" id="IPR052279">
    <property type="entry name" value="EngB_GTPase"/>
</dbReference>
<evidence type="ECO:0000256" key="5">
    <source>
        <dbReference type="SAM" id="MobiDB-lite"/>
    </source>
</evidence>
<dbReference type="PANTHER" id="PTHR46498">
    <property type="entry name" value="GTP-BINDING PROTEIN 8"/>
    <property type="match status" value="1"/>
</dbReference>
<evidence type="ECO:0000313" key="7">
    <source>
        <dbReference type="EMBL" id="KAK4128080.1"/>
    </source>
</evidence>
<dbReference type="Pfam" id="PF01926">
    <property type="entry name" value="MMR_HSR1"/>
    <property type="match status" value="1"/>
</dbReference>
<dbReference type="Proteomes" id="UP001302602">
    <property type="component" value="Unassembled WGS sequence"/>
</dbReference>
<proteinExistence type="predicted"/>
<feature type="region of interest" description="Disordered" evidence="5">
    <location>
        <begin position="27"/>
        <end position="91"/>
    </location>
</feature>
<feature type="region of interest" description="Disordered" evidence="5">
    <location>
        <begin position="204"/>
        <end position="225"/>
    </location>
</feature>
<dbReference type="EMBL" id="MU853223">
    <property type="protein sequence ID" value="KAK4128080.1"/>
    <property type="molecule type" value="Genomic_DNA"/>
</dbReference>
<feature type="compositionally biased region" description="Low complexity" evidence="5">
    <location>
        <begin position="27"/>
        <end position="51"/>
    </location>
</feature>
<dbReference type="InterPro" id="IPR030393">
    <property type="entry name" value="G_ENGB_dom"/>
</dbReference>
<dbReference type="GO" id="GO:0005739">
    <property type="term" value="C:mitochondrion"/>
    <property type="evidence" value="ECO:0007669"/>
    <property type="project" value="TreeGrafter"/>
</dbReference>
<gene>
    <name evidence="7" type="ORF">N657DRAFT_638484</name>
</gene>
<evidence type="ECO:0000259" key="6">
    <source>
        <dbReference type="PROSITE" id="PS51706"/>
    </source>
</evidence>
<name>A0AAN6U8R6_9PEZI</name>
<keyword evidence="4" id="KW-0342">GTP-binding</keyword>
<dbReference type="PROSITE" id="PS51706">
    <property type="entry name" value="G_ENGB"/>
    <property type="match status" value="1"/>
</dbReference>
<protein>
    <recommendedName>
        <fullName evidence="6">EngB-type G domain-containing protein</fullName>
    </recommendedName>
</protein>
<dbReference type="GO" id="GO:0046872">
    <property type="term" value="F:metal ion binding"/>
    <property type="evidence" value="ECO:0007669"/>
    <property type="project" value="UniProtKB-KW"/>
</dbReference>
<organism evidence="7 8">
    <name type="scientific">Parathielavia appendiculata</name>
    <dbReference type="NCBI Taxonomy" id="2587402"/>
    <lineage>
        <taxon>Eukaryota</taxon>
        <taxon>Fungi</taxon>
        <taxon>Dikarya</taxon>
        <taxon>Ascomycota</taxon>
        <taxon>Pezizomycotina</taxon>
        <taxon>Sordariomycetes</taxon>
        <taxon>Sordariomycetidae</taxon>
        <taxon>Sordariales</taxon>
        <taxon>Chaetomiaceae</taxon>
        <taxon>Parathielavia</taxon>
    </lineage>
</organism>
<keyword evidence="1" id="KW-0479">Metal-binding</keyword>
<dbReference type="InterPro" id="IPR027417">
    <property type="entry name" value="P-loop_NTPase"/>
</dbReference>
<accession>A0AAN6U8R6</accession>
<keyword evidence="2" id="KW-0547">Nucleotide-binding</keyword>
<comment type="caution">
    <text evidence="7">The sequence shown here is derived from an EMBL/GenBank/DDBJ whole genome shotgun (WGS) entry which is preliminary data.</text>
</comment>
<keyword evidence="3" id="KW-0460">Magnesium</keyword>
<evidence type="ECO:0000256" key="1">
    <source>
        <dbReference type="ARBA" id="ARBA00022723"/>
    </source>
</evidence>
<dbReference type="GeneID" id="87828371"/>
<dbReference type="AlphaFoldDB" id="A0AAN6U8R6"/>
<dbReference type="PANTHER" id="PTHR46498:SF1">
    <property type="entry name" value="GTP-BINDING PROTEIN 8"/>
    <property type="match status" value="1"/>
</dbReference>
<dbReference type="GO" id="GO:0005525">
    <property type="term" value="F:GTP binding"/>
    <property type="evidence" value="ECO:0007669"/>
    <property type="project" value="UniProtKB-KW"/>
</dbReference>
<dbReference type="InterPro" id="IPR006073">
    <property type="entry name" value="GTP-bd"/>
</dbReference>
<evidence type="ECO:0000256" key="4">
    <source>
        <dbReference type="ARBA" id="ARBA00023134"/>
    </source>
</evidence>
<evidence type="ECO:0000256" key="3">
    <source>
        <dbReference type="ARBA" id="ARBA00022842"/>
    </source>
</evidence>
<evidence type="ECO:0000256" key="2">
    <source>
        <dbReference type="ARBA" id="ARBA00022741"/>
    </source>
</evidence>
<feature type="domain" description="EngB-type G" evidence="6">
    <location>
        <begin position="121"/>
        <end position="347"/>
    </location>
</feature>
<evidence type="ECO:0000313" key="8">
    <source>
        <dbReference type="Proteomes" id="UP001302602"/>
    </source>
</evidence>